<evidence type="ECO:0000313" key="2">
    <source>
        <dbReference type="EMBL" id="KAK7815914.1"/>
    </source>
</evidence>
<evidence type="ECO:0000259" key="1">
    <source>
        <dbReference type="Pfam" id="PF10536"/>
    </source>
</evidence>
<proteinExistence type="predicted"/>
<keyword evidence="3" id="KW-1185">Reference proteome</keyword>
<dbReference type="EMBL" id="PKMF04000972">
    <property type="protein sequence ID" value="KAK7815914.1"/>
    <property type="molecule type" value="Genomic_DNA"/>
</dbReference>
<dbReference type="PANTHER" id="PTHR46033:SF8">
    <property type="entry name" value="PROTEIN MAINTENANCE OF MERISTEMS-LIKE"/>
    <property type="match status" value="1"/>
</dbReference>
<name>A0AAW0IND3_QUESU</name>
<dbReference type="GO" id="GO:0010073">
    <property type="term" value="P:meristem maintenance"/>
    <property type="evidence" value="ECO:0007669"/>
    <property type="project" value="InterPro"/>
</dbReference>
<accession>A0AAW0IND3</accession>
<organism evidence="2 3">
    <name type="scientific">Quercus suber</name>
    <name type="common">Cork oak</name>
    <dbReference type="NCBI Taxonomy" id="58331"/>
    <lineage>
        <taxon>Eukaryota</taxon>
        <taxon>Viridiplantae</taxon>
        <taxon>Streptophyta</taxon>
        <taxon>Embryophyta</taxon>
        <taxon>Tracheophyta</taxon>
        <taxon>Spermatophyta</taxon>
        <taxon>Magnoliopsida</taxon>
        <taxon>eudicotyledons</taxon>
        <taxon>Gunneridae</taxon>
        <taxon>Pentapetalae</taxon>
        <taxon>rosids</taxon>
        <taxon>fabids</taxon>
        <taxon>Fagales</taxon>
        <taxon>Fagaceae</taxon>
        <taxon>Quercus</taxon>
    </lineage>
</organism>
<dbReference type="PANTHER" id="PTHR46033">
    <property type="entry name" value="PROTEIN MAIN-LIKE 2"/>
    <property type="match status" value="1"/>
</dbReference>
<comment type="caution">
    <text evidence="2">The sequence shown here is derived from an EMBL/GenBank/DDBJ whole genome shotgun (WGS) entry which is preliminary data.</text>
</comment>
<dbReference type="AlphaFoldDB" id="A0AAW0IND3"/>
<dbReference type="InterPro" id="IPR044824">
    <property type="entry name" value="MAIN-like"/>
</dbReference>
<feature type="domain" description="Aminotransferase-like plant mobile" evidence="1">
    <location>
        <begin position="33"/>
        <end position="174"/>
    </location>
</feature>
<dbReference type="InterPro" id="IPR019557">
    <property type="entry name" value="AminoTfrase-like_pln_mobile"/>
</dbReference>
<sequence length="231" mass="26293">MLAAAAVAAAASKSLRAPLLVQRKQVGASKNTAVMEGPRVKAKWLEGQFSNPLPVDATEVFVQQYARFYILGMLDGMLLMDKSGERLLIMYLQFLNPINNGKNYSWGSAALSWLYRHLCKVSEKTAKQIGGALLLVQLWAWARFPHICPMMRHPHQALPPSPLAIRWKGAKITTEHPMHVLRAYRYMPRVLLTGMHTTIANAPPFHREMSYNDKYMVWFRPCTSLHYKRDS</sequence>
<reference evidence="2 3" key="1">
    <citation type="journal article" date="2018" name="Sci. Data">
        <title>The draft genome sequence of cork oak.</title>
        <authorList>
            <person name="Ramos A.M."/>
            <person name="Usie A."/>
            <person name="Barbosa P."/>
            <person name="Barros P.M."/>
            <person name="Capote T."/>
            <person name="Chaves I."/>
            <person name="Simoes F."/>
            <person name="Abreu I."/>
            <person name="Carrasquinho I."/>
            <person name="Faro C."/>
            <person name="Guimaraes J.B."/>
            <person name="Mendonca D."/>
            <person name="Nobrega F."/>
            <person name="Rodrigues L."/>
            <person name="Saibo N.J.M."/>
            <person name="Varela M.C."/>
            <person name="Egas C."/>
            <person name="Matos J."/>
            <person name="Miguel C.M."/>
            <person name="Oliveira M.M."/>
            <person name="Ricardo C.P."/>
            <person name="Goncalves S."/>
        </authorList>
    </citation>
    <scope>NUCLEOTIDE SEQUENCE [LARGE SCALE GENOMIC DNA]</scope>
    <source>
        <strain evidence="3">cv. HL8</strain>
    </source>
</reference>
<dbReference type="Proteomes" id="UP000237347">
    <property type="component" value="Unassembled WGS sequence"/>
</dbReference>
<evidence type="ECO:0000313" key="3">
    <source>
        <dbReference type="Proteomes" id="UP000237347"/>
    </source>
</evidence>
<gene>
    <name evidence="2" type="primary">MAIL3_0</name>
    <name evidence="2" type="ORF">CFP56_000956</name>
</gene>
<protein>
    <submittedName>
        <fullName evidence="2">Serine/threonine-protein phosphatase 7 long form like protein</fullName>
    </submittedName>
</protein>
<dbReference type="Pfam" id="PF10536">
    <property type="entry name" value="PMD"/>
    <property type="match status" value="1"/>
</dbReference>